<dbReference type="EnsemblProtists" id="HpaT810823">
    <property type="protein sequence ID" value="HpaP810823"/>
    <property type="gene ID" value="HpaG810823"/>
</dbReference>
<feature type="compositionally biased region" description="Basic and acidic residues" evidence="4">
    <location>
        <begin position="152"/>
        <end position="163"/>
    </location>
</feature>
<dbReference type="Proteomes" id="UP000011713">
    <property type="component" value="Unassembled WGS sequence"/>
</dbReference>
<feature type="compositionally biased region" description="Basic and acidic residues" evidence="4">
    <location>
        <begin position="584"/>
        <end position="613"/>
    </location>
</feature>
<feature type="compositionally biased region" description="Low complexity" evidence="4">
    <location>
        <begin position="89"/>
        <end position="98"/>
    </location>
</feature>
<name>M4BWC2_HYAAE</name>
<dbReference type="AlphaFoldDB" id="M4BWC2"/>
<evidence type="ECO:0000256" key="4">
    <source>
        <dbReference type="SAM" id="MobiDB-lite"/>
    </source>
</evidence>
<dbReference type="GO" id="GO:0010468">
    <property type="term" value="P:regulation of gene expression"/>
    <property type="evidence" value="ECO:0007669"/>
    <property type="project" value="TreeGrafter"/>
</dbReference>
<reference evidence="6" key="2">
    <citation type="submission" date="2015-06" db="UniProtKB">
        <authorList>
            <consortium name="EnsemblProtists"/>
        </authorList>
    </citation>
    <scope>IDENTIFICATION</scope>
    <source>
        <strain evidence="6">Emoy2</strain>
    </source>
</reference>
<proteinExistence type="predicted"/>
<dbReference type="Pfam" id="PF13920">
    <property type="entry name" value="zf-C3HC4_3"/>
    <property type="match status" value="1"/>
</dbReference>
<evidence type="ECO:0000256" key="1">
    <source>
        <dbReference type="ARBA" id="ARBA00022723"/>
    </source>
</evidence>
<dbReference type="Gene3D" id="3.30.40.10">
    <property type="entry name" value="Zinc/RING finger domain, C3HC4 (zinc finger)"/>
    <property type="match status" value="1"/>
</dbReference>
<feature type="region of interest" description="Disordered" evidence="4">
    <location>
        <begin position="1"/>
        <end position="165"/>
    </location>
</feature>
<evidence type="ECO:0000256" key="3">
    <source>
        <dbReference type="ARBA" id="ARBA00022833"/>
    </source>
</evidence>
<evidence type="ECO:0000256" key="2">
    <source>
        <dbReference type="ARBA" id="ARBA00022771"/>
    </source>
</evidence>
<keyword evidence="3" id="KW-0862">Zinc</keyword>
<keyword evidence="1" id="KW-0479">Metal-binding</keyword>
<dbReference type="Pfam" id="PF13926">
    <property type="entry name" value="DUF4211"/>
    <property type="match status" value="1"/>
</dbReference>
<dbReference type="InParanoid" id="M4BWC2"/>
<sequence length="727" mass="82722">MGAHEEVVIDGDSTEDEEEEVCIITSESRKRRRRSNILMDQEEDGDGAEDDNGEASGERVQERNEVANGLSFVRRRQQQLGRKGVMSQPMTLRTPTPTRRSRRNLQQLSMSTAVAREDRDRRKRQEKGKRDDDKKSLCIFQPLSTRSATSRDSSESKGERVVIEENDETFERAQIMQEKQRDVEANRLVEVNGSSSASRRSSRIQHKRLVKEVKLGSTRKLDYPVLDNCLDELQSSGSHCRSGDDDVVVDDDGDSDGCEGSEHGDTVEPPLQRRRLSLLRERERDHCEKVYADGGEDVDDFICNDDEIEYMDDDEEGVISVETSDDEVEDETEGLTAMLAAGRSREISEWFTIYLEYLEECVIDPDFEAEMHHKRSKAKHQLYGQAVDRIERKLCACRDTVRSGVAWPEHMVDALKHASQFRSSRASAEQDCDACNRRQHVATCHVELAGAACDATKLYGRDWMRHLMKSKPVAPSVHAAFEMGSLREYADNTGRIAEQYRNDFFTREFGRYKKLMSVVEKFAEDSKQIGVSMTNVWQRVTPRKVTSKFLPISSRVPSHQKPESRRGTFDAFVADSEEEDVEDKEAVMDKQEERRRAVAGGKHDIDQATDHEQKEAIKSMPLGTSHKEGNNGQQHQLSSIGQVKNEHLIEKDIDDLMCLVCDASPRNAGVVHGLYLHVYCCYACGKRQHRTKSGCMVCDRPIDRVLRLLPLTLDARNAIRNQKKLSI</sequence>
<evidence type="ECO:0000313" key="7">
    <source>
        <dbReference type="Proteomes" id="UP000011713"/>
    </source>
</evidence>
<dbReference type="HOGENOM" id="CLU_021829_0_0_1"/>
<dbReference type="VEuPathDB" id="FungiDB:HpaG810823"/>
<feature type="compositionally biased region" description="Basic and acidic residues" evidence="4">
    <location>
        <begin position="56"/>
        <end position="65"/>
    </location>
</feature>
<keyword evidence="7" id="KW-1185">Reference proteome</keyword>
<dbReference type="InterPro" id="IPR013083">
    <property type="entry name" value="Znf_RING/FYVE/PHD"/>
</dbReference>
<feature type="compositionally biased region" description="Acidic residues" evidence="4">
    <location>
        <begin position="245"/>
        <end position="259"/>
    </location>
</feature>
<dbReference type="PANTHER" id="PTHR46858">
    <property type="entry name" value="OS05G0521000 PROTEIN"/>
    <property type="match status" value="1"/>
</dbReference>
<dbReference type="InterPro" id="IPR025451">
    <property type="entry name" value="DUF4211"/>
</dbReference>
<dbReference type="GO" id="GO:0061630">
    <property type="term" value="F:ubiquitin protein ligase activity"/>
    <property type="evidence" value="ECO:0007669"/>
    <property type="project" value="TreeGrafter"/>
</dbReference>
<keyword evidence="2" id="KW-0863">Zinc-finger</keyword>
<feature type="compositionally biased region" description="Acidic residues" evidence="4">
    <location>
        <begin position="40"/>
        <end position="53"/>
    </location>
</feature>
<feature type="region of interest" description="Disordered" evidence="4">
    <location>
        <begin position="235"/>
        <end position="268"/>
    </location>
</feature>
<feature type="compositionally biased region" description="Acidic residues" evidence="4">
    <location>
        <begin position="8"/>
        <end position="21"/>
    </location>
</feature>
<dbReference type="OMA" id="CCYACAK"/>
<protein>
    <recommendedName>
        <fullName evidence="5">DUF4211 domain-containing protein</fullName>
    </recommendedName>
</protein>
<reference evidence="7" key="1">
    <citation type="journal article" date="2010" name="Science">
        <title>Signatures of adaptation to obligate biotrophy in the Hyaloperonospora arabidopsidis genome.</title>
        <authorList>
            <person name="Baxter L."/>
            <person name="Tripathy S."/>
            <person name="Ishaque N."/>
            <person name="Boot N."/>
            <person name="Cabral A."/>
            <person name="Kemen E."/>
            <person name="Thines M."/>
            <person name="Ah-Fong A."/>
            <person name="Anderson R."/>
            <person name="Badejoko W."/>
            <person name="Bittner-Eddy P."/>
            <person name="Boore J.L."/>
            <person name="Chibucos M.C."/>
            <person name="Coates M."/>
            <person name="Dehal P."/>
            <person name="Delehaunty K."/>
            <person name="Dong S."/>
            <person name="Downton P."/>
            <person name="Dumas B."/>
            <person name="Fabro G."/>
            <person name="Fronick C."/>
            <person name="Fuerstenberg S.I."/>
            <person name="Fulton L."/>
            <person name="Gaulin E."/>
            <person name="Govers F."/>
            <person name="Hughes L."/>
            <person name="Humphray S."/>
            <person name="Jiang R.H."/>
            <person name="Judelson H."/>
            <person name="Kamoun S."/>
            <person name="Kyung K."/>
            <person name="Meijer H."/>
            <person name="Minx P."/>
            <person name="Morris P."/>
            <person name="Nelson J."/>
            <person name="Phuntumart V."/>
            <person name="Qutob D."/>
            <person name="Rehmany A."/>
            <person name="Rougon-Cardoso A."/>
            <person name="Ryden P."/>
            <person name="Torto-Alalibo T."/>
            <person name="Studholme D."/>
            <person name="Wang Y."/>
            <person name="Win J."/>
            <person name="Wood J."/>
            <person name="Clifton S.W."/>
            <person name="Rogers J."/>
            <person name="Van den Ackerveken G."/>
            <person name="Jones J.D."/>
            <person name="McDowell J.M."/>
            <person name="Beynon J."/>
            <person name="Tyler B.M."/>
        </authorList>
    </citation>
    <scope>NUCLEOTIDE SEQUENCE [LARGE SCALE GENOMIC DNA]</scope>
    <source>
        <strain evidence="7">Emoy2</strain>
    </source>
</reference>
<dbReference type="PANTHER" id="PTHR46858:SF5">
    <property type="entry name" value="E3 UBIQUITIN-PROTEIN LIGASE APD1-RELATED"/>
    <property type="match status" value="1"/>
</dbReference>
<organism evidence="6 7">
    <name type="scientific">Hyaloperonospora arabidopsidis (strain Emoy2)</name>
    <name type="common">Downy mildew agent</name>
    <name type="synonym">Peronospora arabidopsidis</name>
    <dbReference type="NCBI Taxonomy" id="559515"/>
    <lineage>
        <taxon>Eukaryota</taxon>
        <taxon>Sar</taxon>
        <taxon>Stramenopiles</taxon>
        <taxon>Oomycota</taxon>
        <taxon>Peronosporomycetes</taxon>
        <taxon>Peronosporales</taxon>
        <taxon>Peronosporaceae</taxon>
        <taxon>Hyaloperonospora</taxon>
    </lineage>
</organism>
<dbReference type="STRING" id="559515.M4BWC2"/>
<feature type="region of interest" description="Disordered" evidence="4">
    <location>
        <begin position="554"/>
        <end position="613"/>
    </location>
</feature>
<dbReference type="GO" id="GO:0016567">
    <property type="term" value="P:protein ubiquitination"/>
    <property type="evidence" value="ECO:0007669"/>
    <property type="project" value="TreeGrafter"/>
</dbReference>
<feature type="domain" description="DUF4211" evidence="5">
    <location>
        <begin position="300"/>
        <end position="458"/>
    </location>
</feature>
<evidence type="ECO:0000313" key="6">
    <source>
        <dbReference type="EnsemblProtists" id="HpaP810823"/>
    </source>
</evidence>
<dbReference type="eggNOG" id="ENOG502QW2R">
    <property type="taxonomic scope" value="Eukaryota"/>
</dbReference>
<dbReference type="EMBL" id="JH597996">
    <property type="status" value="NOT_ANNOTATED_CDS"/>
    <property type="molecule type" value="Genomic_DNA"/>
</dbReference>
<feature type="compositionally biased region" description="Polar residues" evidence="4">
    <location>
        <begin position="142"/>
        <end position="151"/>
    </location>
</feature>
<dbReference type="GO" id="GO:0008270">
    <property type="term" value="F:zinc ion binding"/>
    <property type="evidence" value="ECO:0007669"/>
    <property type="project" value="UniProtKB-KW"/>
</dbReference>
<accession>M4BWC2</accession>
<evidence type="ECO:0000259" key="5">
    <source>
        <dbReference type="Pfam" id="PF13926"/>
    </source>
</evidence>